<evidence type="ECO:0000256" key="1">
    <source>
        <dbReference type="SAM" id="SignalP"/>
    </source>
</evidence>
<feature type="signal peptide" evidence="1">
    <location>
        <begin position="1"/>
        <end position="22"/>
    </location>
</feature>
<sequence length="149" mass="16140">MAPCKKVLGALLVVTAFMAVQSFTPQCTESNAFGPYWNGQGCGVGSNQIFNQTLLDGTNHTACCEACANAECCLFWVYQPDSLECQGYSNCNRTDGQSTVREWLGDWKVLPQSCPGYSPHPNAEIGYPGLHNDNDAPWPVGNNPYVPGN</sequence>
<keyword evidence="1" id="KW-0732">Signal</keyword>
<proteinExistence type="predicted"/>
<name>A0A1Y1IP70_KLENI</name>
<reference evidence="2 3" key="1">
    <citation type="journal article" date="2014" name="Nat. Commun.">
        <title>Klebsormidium flaccidum genome reveals primary factors for plant terrestrial adaptation.</title>
        <authorList>
            <person name="Hori K."/>
            <person name="Maruyama F."/>
            <person name="Fujisawa T."/>
            <person name="Togashi T."/>
            <person name="Yamamoto N."/>
            <person name="Seo M."/>
            <person name="Sato S."/>
            <person name="Yamada T."/>
            <person name="Mori H."/>
            <person name="Tajima N."/>
            <person name="Moriyama T."/>
            <person name="Ikeuchi M."/>
            <person name="Watanabe M."/>
            <person name="Wada H."/>
            <person name="Kobayashi K."/>
            <person name="Saito M."/>
            <person name="Masuda T."/>
            <person name="Sasaki-Sekimoto Y."/>
            <person name="Mashiguchi K."/>
            <person name="Awai K."/>
            <person name="Shimojima M."/>
            <person name="Masuda S."/>
            <person name="Iwai M."/>
            <person name="Nobusawa T."/>
            <person name="Narise T."/>
            <person name="Kondo S."/>
            <person name="Saito H."/>
            <person name="Sato R."/>
            <person name="Murakawa M."/>
            <person name="Ihara Y."/>
            <person name="Oshima-Yamada Y."/>
            <person name="Ohtaka K."/>
            <person name="Satoh M."/>
            <person name="Sonobe K."/>
            <person name="Ishii M."/>
            <person name="Ohtani R."/>
            <person name="Kanamori-Sato M."/>
            <person name="Honoki R."/>
            <person name="Miyazaki D."/>
            <person name="Mochizuki H."/>
            <person name="Umetsu J."/>
            <person name="Higashi K."/>
            <person name="Shibata D."/>
            <person name="Kamiya Y."/>
            <person name="Sato N."/>
            <person name="Nakamura Y."/>
            <person name="Tabata S."/>
            <person name="Ida S."/>
            <person name="Kurokawa K."/>
            <person name="Ohta H."/>
        </authorList>
    </citation>
    <scope>NUCLEOTIDE SEQUENCE [LARGE SCALE GENOMIC DNA]</scope>
    <source>
        <strain evidence="2 3">NIES-2285</strain>
    </source>
</reference>
<evidence type="ECO:0000313" key="2">
    <source>
        <dbReference type="EMBL" id="GAQ91289.1"/>
    </source>
</evidence>
<dbReference type="AlphaFoldDB" id="A0A1Y1IP70"/>
<protein>
    <recommendedName>
        <fullName evidence="4">Apple domain-containing protein</fullName>
    </recommendedName>
</protein>
<accession>A0A1Y1IP70</accession>
<evidence type="ECO:0008006" key="4">
    <source>
        <dbReference type="Google" id="ProtNLM"/>
    </source>
</evidence>
<organism evidence="2 3">
    <name type="scientific">Klebsormidium nitens</name>
    <name type="common">Green alga</name>
    <name type="synonym">Ulothrix nitens</name>
    <dbReference type="NCBI Taxonomy" id="105231"/>
    <lineage>
        <taxon>Eukaryota</taxon>
        <taxon>Viridiplantae</taxon>
        <taxon>Streptophyta</taxon>
        <taxon>Klebsormidiophyceae</taxon>
        <taxon>Klebsormidiales</taxon>
        <taxon>Klebsormidiaceae</taxon>
        <taxon>Klebsormidium</taxon>
    </lineage>
</organism>
<evidence type="ECO:0000313" key="3">
    <source>
        <dbReference type="Proteomes" id="UP000054558"/>
    </source>
</evidence>
<dbReference type="Proteomes" id="UP000054558">
    <property type="component" value="Unassembled WGS sequence"/>
</dbReference>
<feature type="chain" id="PRO_5012892047" description="Apple domain-containing protein" evidence="1">
    <location>
        <begin position="23"/>
        <end position="149"/>
    </location>
</feature>
<dbReference type="EMBL" id="DF237708">
    <property type="protein sequence ID" value="GAQ91289.1"/>
    <property type="molecule type" value="Genomic_DNA"/>
</dbReference>
<gene>
    <name evidence="2" type="ORF">KFL_007590030</name>
</gene>
<keyword evidence="3" id="KW-1185">Reference proteome</keyword>